<dbReference type="InterPro" id="IPR008754">
    <property type="entry name" value="Peptidase_M43"/>
</dbReference>
<dbReference type="GO" id="GO:0046872">
    <property type="term" value="F:metal ion binding"/>
    <property type="evidence" value="ECO:0007669"/>
    <property type="project" value="UniProtKB-KW"/>
</dbReference>
<evidence type="ECO:0000256" key="3">
    <source>
        <dbReference type="ARBA" id="ARBA00022723"/>
    </source>
</evidence>
<comment type="similarity">
    <text evidence="1">Belongs to the peptidase M43B family.</text>
</comment>
<dbReference type="Proteomes" id="UP000663827">
    <property type="component" value="Unassembled WGS sequence"/>
</dbReference>
<feature type="chain" id="PRO_5034338948" description="Peptidase M43 pregnancy-associated plasma-A domain-containing protein" evidence="9">
    <location>
        <begin position="20"/>
        <end position="267"/>
    </location>
</feature>
<keyword evidence="7" id="KW-0482">Metalloprotease</keyword>
<dbReference type="Gene3D" id="3.40.390.10">
    <property type="entry name" value="Collagenase (Catalytic Domain)"/>
    <property type="match status" value="1"/>
</dbReference>
<evidence type="ECO:0000256" key="1">
    <source>
        <dbReference type="ARBA" id="ARBA00008721"/>
    </source>
</evidence>
<evidence type="ECO:0000256" key="5">
    <source>
        <dbReference type="ARBA" id="ARBA00022801"/>
    </source>
</evidence>
<evidence type="ECO:0000313" key="12">
    <source>
        <dbReference type="Proteomes" id="UP000663827"/>
    </source>
</evidence>
<evidence type="ECO:0000256" key="2">
    <source>
        <dbReference type="ARBA" id="ARBA00022670"/>
    </source>
</evidence>
<evidence type="ECO:0000256" key="4">
    <source>
        <dbReference type="ARBA" id="ARBA00022729"/>
    </source>
</evidence>
<dbReference type="InterPro" id="IPR024079">
    <property type="entry name" value="MetalloPept_cat_dom_sf"/>
</dbReference>
<evidence type="ECO:0000256" key="7">
    <source>
        <dbReference type="ARBA" id="ARBA00023049"/>
    </source>
</evidence>
<feature type="non-terminal residue" evidence="11">
    <location>
        <position position="1"/>
    </location>
</feature>
<feature type="signal peptide" evidence="9">
    <location>
        <begin position="1"/>
        <end position="19"/>
    </location>
</feature>
<dbReference type="CDD" id="cd04275">
    <property type="entry name" value="ZnMc_pappalysin_like"/>
    <property type="match status" value="1"/>
</dbReference>
<dbReference type="SUPFAM" id="SSF55486">
    <property type="entry name" value="Metalloproteases ('zincins'), catalytic domain"/>
    <property type="match status" value="1"/>
</dbReference>
<evidence type="ECO:0000256" key="9">
    <source>
        <dbReference type="SAM" id="SignalP"/>
    </source>
</evidence>
<dbReference type="Pfam" id="PF05572">
    <property type="entry name" value="Peptidase_M43"/>
    <property type="match status" value="1"/>
</dbReference>
<keyword evidence="4 9" id="KW-0732">Signal</keyword>
<organism evidence="11 12">
    <name type="scientific">Rhizoctonia solani</name>
    <dbReference type="NCBI Taxonomy" id="456999"/>
    <lineage>
        <taxon>Eukaryota</taxon>
        <taxon>Fungi</taxon>
        <taxon>Dikarya</taxon>
        <taxon>Basidiomycota</taxon>
        <taxon>Agaricomycotina</taxon>
        <taxon>Agaricomycetes</taxon>
        <taxon>Cantharellales</taxon>
        <taxon>Ceratobasidiaceae</taxon>
        <taxon>Rhizoctonia</taxon>
    </lineage>
</organism>
<comment type="caution">
    <text evidence="11">The sequence shown here is derived from an EMBL/GenBank/DDBJ whole genome shotgun (WGS) entry which is preliminary data.</text>
</comment>
<name>A0A8H3E725_9AGAM</name>
<dbReference type="PANTHER" id="PTHR47466">
    <property type="match status" value="1"/>
</dbReference>
<dbReference type="PANTHER" id="PTHR47466:SF1">
    <property type="entry name" value="METALLOPROTEASE MEP1 (AFU_ORTHOLOGUE AFUA_1G07730)-RELATED"/>
    <property type="match status" value="1"/>
</dbReference>
<evidence type="ECO:0000256" key="8">
    <source>
        <dbReference type="ARBA" id="ARBA00023157"/>
    </source>
</evidence>
<keyword evidence="2" id="KW-0645">Protease</keyword>
<evidence type="ECO:0000313" key="11">
    <source>
        <dbReference type="EMBL" id="CAE7172211.1"/>
    </source>
</evidence>
<feature type="domain" description="Peptidase M43 pregnancy-associated plasma-A" evidence="10">
    <location>
        <begin position="196"/>
        <end position="254"/>
    </location>
</feature>
<proteinExistence type="inferred from homology"/>
<keyword evidence="3" id="KW-0479">Metal-binding</keyword>
<keyword evidence="6" id="KW-0862">Zinc</keyword>
<sequence length="267" mass="28464">MVTLTRLFVAAIALSASSAASTLQPNNATLTQRAPDQALCGVDRLSVGLPRADEALLASNAQAAAAGQIQVIWRVIHKDNTYQGGYLSQDQIHAAINELNRHYASSGFSFVLAGGSYVKNPNWFDNVDLTNNGESQASVEMKTSLHTGTAQHLNIYSTGLNTSGFLGYARFPWWYAGNPKLDGVVFKWTTTPNGAQAGFNTGKILVHEVGHWLGLLHTFEGGCAGEGDGVLDTPAEASPASGCPINRDTCPGFGADPIHNHMNIVYY</sequence>
<dbReference type="AlphaFoldDB" id="A0A8H3E725"/>
<dbReference type="GO" id="GO:0008237">
    <property type="term" value="F:metallopeptidase activity"/>
    <property type="evidence" value="ECO:0007669"/>
    <property type="project" value="UniProtKB-KW"/>
</dbReference>
<keyword evidence="8" id="KW-1015">Disulfide bond</keyword>
<evidence type="ECO:0000256" key="6">
    <source>
        <dbReference type="ARBA" id="ARBA00022833"/>
    </source>
</evidence>
<gene>
    <name evidence="11" type="ORF">RDB_LOCUS107694</name>
</gene>
<keyword evidence="5" id="KW-0378">Hydrolase</keyword>
<reference evidence="11" key="1">
    <citation type="submission" date="2021-01" db="EMBL/GenBank/DDBJ databases">
        <authorList>
            <person name="Kaushik A."/>
        </authorList>
    </citation>
    <scope>NUCLEOTIDE SEQUENCE</scope>
    <source>
        <strain evidence="11">AG5</strain>
    </source>
</reference>
<dbReference type="EMBL" id="CAJNJQ010002314">
    <property type="protein sequence ID" value="CAE7172211.1"/>
    <property type="molecule type" value="Genomic_DNA"/>
</dbReference>
<evidence type="ECO:0000259" key="10">
    <source>
        <dbReference type="Pfam" id="PF05572"/>
    </source>
</evidence>
<dbReference type="GO" id="GO:0006508">
    <property type="term" value="P:proteolysis"/>
    <property type="evidence" value="ECO:0007669"/>
    <property type="project" value="UniProtKB-KW"/>
</dbReference>
<accession>A0A8H3E725</accession>
<protein>
    <recommendedName>
        <fullName evidence="10">Peptidase M43 pregnancy-associated plasma-A domain-containing protein</fullName>
    </recommendedName>
</protein>